<protein>
    <recommendedName>
        <fullName evidence="3">GrpE protein</fullName>
    </recommendedName>
</protein>
<dbReference type="RefSeq" id="WP_184695888.1">
    <property type="nucleotide sequence ID" value="NZ_JACHJN010000010.1"/>
</dbReference>
<reference evidence="1 2" key="1">
    <citation type="submission" date="2020-08" db="EMBL/GenBank/DDBJ databases">
        <title>Genomic Encyclopedia of Type Strains, Phase III (KMG-III): the genomes of soil and plant-associated and newly described type strains.</title>
        <authorList>
            <person name="Whitman W."/>
        </authorList>
    </citation>
    <scope>NUCLEOTIDE SEQUENCE [LARGE SCALE GENOMIC DNA]</scope>
    <source>
        <strain evidence="1 2">CECT 8640</strain>
    </source>
</reference>
<dbReference type="AlphaFoldDB" id="A0A841CUY8"/>
<dbReference type="Proteomes" id="UP000547510">
    <property type="component" value="Unassembled WGS sequence"/>
</dbReference>
<dbReference type="EMBL" id="JACHJN010000010">
    <property type="protein sequence ID" value="MBB5959226.1"/>
    <property type="molecule type" value="Genomic_DNA"/>
</dbReference>
<accession>A0A841CUY8</accession>
<sequence>MGALATFTALGIVLAPGAPSVDTHALAAHALNVARQAEPASIADAVARELPTGGRAVVVRPARANEPSSRSGTSQVAVLVGEVDQAAVSLLVSTTGVVGAHATPDGWWTSIAVPALVPPPVGAALALLIGAVLLGAAATEVPRRRAPPIPTRQKDVLVRGLSDLMPKLPEGVAWQAENLLTAAGIRLVVPDGEPVDPRGHLVIGTEPTEDDDLVDTVARTVRPGYADGSRIVVHPSVVMYVRD</sequence>
<evidence type="ECO:0000313" key="2">
    <source>
        <dbReference type="Proteomes" id="UP000547510"/>
    </source>
</evidence>
<proteinExistence type="predicted"/>
<comment type="caution">
    <text evidence="1">The sequence shown here is derived from an EMBL/GenBank/DDBJ whole genome shotgun (WGS) entry which is preliminary data.</text>
</comment>
<gene>
    <name evidence="1" type="ORF">FHS29_005846</name>
</gene>
<evidence type="ECO:0008006" key="3">
    <source>
        <dbReference type="Google" id="ProtNLM"/>
    </source>
</evidence>
<dbReference type="InterPro" id="IPR009012">
    <property type="entry name" value="GrpE_head"/>
</dbReference>
<dbReference type="Gene3D" id="2.30.22.10">
    <property type="entry name" value="Head domain of nucleotide exchange factor GrpE"/>
    <property type="match status" value="1"/>
</dbReference>
<dbReference type="GO" id="GO:0006457">
    <property type="term" value="P:protein folding"/>
    <property type="evidence" value="ECO:0007669"/>
    <property type="project" value="InterPro"/>
</dbReference>
<name>A0A841CUY8_9PSEU</name>
<organism evidence="1 2">
    <name type="scientific">Saccharothrix tamanrassetensis</name>
    <dbReference type="NCBI Taxonomy" id="1051531"/>
    <lineage>
        <taxon>Bacteria</taxon>
        <taxon>Bacillati</taxon>
        <taxon>Actinomycetota</taxon>
        <taxon>Actinomycetes</taxon>
        <taxon>Pseudonocardiales</taxon>
        <taxon>Pseudonocardiaceae</taxon>
        <taxon>Saccharothrix</taxon>
    </lineage>
</organism>
<evidence type="ECO:0000313" key="1">
    <source>
        <dbReference type="EMBL" id="MBB5959226.1"/>
    </source>
</evidence>
<keyword evidence="2" id="KW-1185">Reference proteome</keyword>